<evidence type="ECO:0000313" key="2">
    <source>
        <dbReference type="Proteomes" id="UP000789706"/>
    </source>
</evidence>
<protein>
    <submittedName>
        <fullName evidence="1">8879_t:CDS:1</fullName>
    </submittedName>
</protein>
<name>A0A9N8YK88_9GLOM</name>
<comment type="caution">
    <text evidence="1">The sequence shown here is derived from an EMBL/GenBank/DDBJ whole genome shotgun (WGS) entry which is preliminary data.</text>
</comment>
<evidence type="ECO:0000313" key="1">
    <source>
        <dbReference type="EMBL" id="CAG8438123.1"/>
    </source>
</evidence>
<organism evidence="1 2">
    <name type="scientific">Diversispora eburnea</name>
    <dbReference type="NCBI Taxonomy" id="1213867"/>
    <lineage>
        <taxon>Eukaryota</taxon>
        <taxon>Fungi</taxon>
        <taxon>Fungi incertae sedis</taxon>
        <taxon>Mucoromycota</taxon>
        <taxon>Glomeromycotina</taxon>
        <taxon>Glomeromycetes</taxon>
        <taxon>Diversisporales</taxon>
        <taxon>Diversisporaceae</taxon>
        <taxon>Diversispora</taxon>
    </lineage>
</organism>
<reference evidence="1" key="1">
    <citation type="submission" date="2021-06" db="EMBL/GenBank/DDBJ databases">
        <authorList>
            <person name="Kallberg Y."/>
            <person name="Tangrot J."/>
            <person name="Rosling A."/>
        </authorList>
    </citation>
    <scope>NUCLEOTIDE SEQUENCE</scope>
    <source>
        <strain evidence="1">AZ414A</strain>
    </source>
</reference>
<dbReference type="EMBL" id="CAJVPK010000050">
    <property type="protein sequence ID" value="CAG8438123.1"/>
    <property type="molecule type" value="Genomic_DNA"/>
</dbReference>
<sequence>MLIHNNQDDTLSQKKIFKIAVTIDTIYKEAILSFKWLEELSEHEEPLSEGLLFFAFDNKQREQKNYLD</sequence>
<dbReference type="AlphaFoldDB" id="A0A9N8YK88"/>
<dbReference type="Proteomes" id="UP000789706">
    <property type="component" value="Unassembled WGS sequence"/>
</dbReference>
<gene>
    <name evidence="1" type="ORF">DEBURN_LOCUS1203</name>
</gene>
<keyword evidence="2" id="KW-1185">Reference proteome</keyword>
<accession>A0A9N8YK88</accession>
<proteinExistence type="predicted"/>